<organism evidence="1 2">
    <name type="scientific">Lacihabitans soyangensis</name>
    <dbReference type="NCBI Taxonomy" id="869394"/>
    <lineage>
        <taxon>Bacteria</taxon>
        <taxon>Pseudomonadati</taxon>
        <taxon>Bacteroidota</taxon>
        <taxon>Cytophagia</taxon>
        <taxon>Cytophagales</taxon>
        <taxon>Leadbetterellaceae</taxon>
        <taxon>Lacihabitans</taxon>
    </lineage>
</organism>
<dbReference type="RefSeq" id="WP_255039389.1">
    <property type="nucleotide sequence ID" value="NZ_RJUF01000186.1"/>
</dbReference>
<gene>
    <name evidence="1" type="ORF">EGI31_22270</name>
</gene>
<accession>A0AAE3H7Q9</accession>
<keyword evidence="2" id="KW-1185">Reference proteome</keyword>
<sequence length="275" mass="32237">MKLRKRSFEQIEVDTHKMTEKEALKLIPRKLYKYYPINEFTFKVLTEQAIYFSKPSGFSDPFDCKLNINFGKSTIQINENLNHYFPQLVPLLDKTDIFNGSFKTTKEINQFLNTLVLSILDMQMGVTCFSEVRDSPLMWAHYAHSHSGICLEFDMKTPSFFRDNLIPVMYFDKYPVYSMEEYKSNGLGNLLTRMMASKSEDWDYEFEWRCTTEKGGAKTYSFDKALVTGIIFGINCPEDQKTKILEILQDLNYCNCIPYQADMNSSKFKIDIVRY</sequence>
<evidence type="ECO:0000313" key="1">
    <source>
        <dbReference type="EMBL" id="MCP9765671.1"/>
    </source>
</evidence>
<dbReference type="Proteomes" id="UP001204144">
    <property type="component" value="Unassembled WGS sequence"/>
</dbReference>
<dbReference type="Pfam" id="PF11185">
    <property type="entry name" value="DUF2971"/>
    <property type="match status" value="1"/>
</dbReference>
<proteinExistence type="predicted"/>
<dbReference type="InterPro" id="IPR021352">
    <property type="entry name" value="DUF2971"/>
</dbReference>
<dbReference type="AlphaFoldDB" id="A0AAE3H7Q9"/>
<name>A0AAE3H7Q9_9BACT</name>
<comment type="caution">
    <text evidence="1">The sequence shown here is derived from an EMBL/GenBank/DDBJ whole genome shotgun (WGS) entry which is preliminary data.</text>
</comment>
<reference evidence="1 2" key="1">
    <citation type="submission" date="2018-11" db="EMBL/GenBank/DDBJ databases">
        <title>Novel bacteria species description.</title>
        <authorList>
            <person name="Han J.-H."/>
        </authorList>
    </citation>
    <scope>NUCLEOTIDE SEQUENCE [LARGE SCALE GENOMIC DNA]</scope>
    <source>
        <strain evidence="1 2">KCTC23259</strain>
    </source>
</reference>
<protein>
    <submittedName>
        <fullName evidence="1">DUF2971 domain-containing protein</fullName>
    </submittedName>
</protein>
<evidence type="ECO:0000313" key="2">
    <source>
        <dbReference type="Proteomes" id="UP001204144"/>
    </source>
</evidence>
<dbReference type="EMBL" id="RJUF01000186">
    <property type="protein sequence ID" value="MCP9765671.1"/>
    <property type="molecule type" value="Genomic_DNA"/>
</dbReference>